<evidence type="ECO:0000256" key="5">
    <source>
        <dbReference type="ARBA" id="ARBA00022989"/>
    </source>
</evidence>
<feature type="transmembrane region" description="Helical" evidence="7">
    <location>
        <begin position="36"/>
        <end position="58"/>
    </location>
</feature>
<gene>
    <name evidence="9" type="primary">BSC6</name>
    <name evidence="9" type="ORF">A0J61_03377</name>
</gene>
<proteinExistence type="inferred from homology"/>
<comment type="subcellular location">
    <subcellularLocation>
        <location evidence="1">Endomembrane system</location>
        <topology evidence="1">Multi-pass membrane protein</topology>
    </subcellularLocation>
</comment>
<keyword evidence="10" id="KW-1185">Reference proteome</keyword>
<evidence type="ECO:0000313" key="9">
    <source>
        <dbReference type="EMBL" id="OBZ88573.1"/>
    </source>
</evidence>
<feature type="transmembrane region" description="Helical" evidence="7">
    <location>
        <begin position="185"/>
        <end position="207"/>
    </location>
</feature>
<dbReference type="PROSITE" id="PS50850">
    <property type="entry name" value="MFS"/>
    <property type="match status" value="1"/>
</dbReference>
<keyword evidence="6 7" id="KW-0472">Membrane</keyword>
<dbReference type="GO" id="GO:0016020">
    <property type="term" value="C:membrane"/>
    <property type="evidence" value="ECO:0007669"/>
    <property type="project" value="TreeGrafter"/>
</dbReference>
<feature type="transmembrane region" description="Helical" evidence="7">
    <location>
        <begin position="333"/>
        <end position="353"/>
    </location>
</feature>
<evidence type="ECO:0000313" key="10">
    <source>
        <dbReference type="Proteomes" id="UP000093000"/>
    </source>
</evidence>
<evidence type="ECO:0000256" key="4">
    <source>
        <dbReference type="ARBA" id="ARBA00022692"/>
    </source>
</evidence>
<feature type="transmembrane region" description="Helical" evidence="7">
    <location>
        <begin position="282"/>
        <end position="298"/>
    </location>
</feature>
<sequence>MVNQVERTLEAEPLLNTQQAKSEESFQDLKGHIKPLLSAFFISIVAGLNDGSLGAIIPRLKQYYNVPNETISLLFLCSAFGFFLSAGLNGYIVHRIGQLNTLYLGSCTMFVSFAILSAGFPFPVMAITMPFVGAGMALLDAAMNVFVANLPLATLMLNILHAIYGVGAMISPLVASVLLEHDISWTGMYLFLTAVGLLNVISIATGFKGVKLEEHKDEDGDDNKPGHRELTRLAIFNKVTLICAVYILVYVGVEVTLGGWGYTFLREGRGGDKVDMARVVSGYWAGLASGRILLGYLSSRFGEKLMISLFTMMIIAGLFLMMVYKNIVLNSTVFITLGLLLGPMFPTTVSLASKALPRSYHATSIGFMAALGAGGAALFPFLTGQVAGQYGILIMPIACIIMSVVMLLLWVFIPSDKPLFAACQ</sequence>
<keyword evidence="5 7" id="KW-1133">Transmembrane helix</keyword>
<feature type="transmembrane region" description="Helical" evidence="7">
    <location>
        <begin position="126"/>
        <end position="147"/>
    </location>
</feature>
<protein>
    <submittedName>
        <fullName evidence="9">Bypass of stop codon protein 6</fullName>
    </submittedName>
</protein>
<dbReference type="Pfam" id="PF07690">
    <property type="entry name" value="MFS_1"/>
    <property type="match status" value="1"/>
</dbReference>
<feature type="domain" description="Major facilitator superfamily (MFS) profile" evidence="8">
    <location>
        <begin position="35"/>
        <end position="417"/>
    </location>
</feature>
<name>A0A1C7NHH1_9FUNG</name>
<feature type="transmembrane region" description="Helical" evidence="7">
    <location>
        <begin position="239"/>
        <end position="262"/>
    </location>
</feature>
<feature type="transmembrane region" description="Helical" evidence="7">
    <location>
        <begin position="70"/>
        <end position="89"/>
    </location>
</feature>
<dbReference type="EMBL" id="LUGH01000144">
    <property type="protein sequence ID" value="OBZ88573.1"/>
    <property type="molecule type" value="Genomic_DNA"/>
</dbReference>
<organism evidence="9 10">
    <name type="scientific">Choanephora cucurbitarum</name>
    <dbReference type="NCBI Taxonomy" id="101091"/>
    <lineage>
        <taxon>Eukaryota</taxon>
        <taxon>Fungi</taxon>
        <taxon>Fungi incertae sedis</taxon>
        <taxon>Mucoromycota</taxon>
        <taxon>Mucoromycotina</taxon>
        <taxon>Mucoromycetes</taxon>
        <taxon>Mucorales</taxon>
        <taxon>Mucorineae</taxon>
        <taxon>Choanephoraceae</taxon>
        <taxon>Choanephoroideae</taxon>
        <taxon>Choanephora</taxon>
    </lineage>
</organism>
<dbReference type="PANTHER" id="PTHR23514">
    <property type="entry name" value="BYPASS OF STOP CODON PROTEIN 6"/>
    <property type="match status" value="1"/>
</dbReference>
<dbReference type="SUPFAM" id="SSF103473">
    <property type="entry name" value="MFS general substrate transporter"/>
    <property type="match status" value="1"/>
</dbReference>
<dbReference type="GO" id="GO:0012505">
    <property type="term" value="C:endomembrane system"/>
    <property type="evidence" value="ECO:0007669"/>
    <property type="project" value="UniProtKB-SubCell"/>
</dbReference>
<dbReference type="InterPro" id="IPR020846">
    <property type="entry name" value="MFS_dom"/>
</dbReference>
<dbReference type="InterPro" id="IPR051788">
    <property type="entry name" value="MFS_Transporter"/>
</dbReference>
<dbReference type="PANTHER" id="PTHR23514:SF3">
    <property type="entry name" value="BYPASS OF STOP CODON PROTEIN 6"/>
    <property type="match status" value="1"/>
</dbReference>
<dbReference type="Gene3D" id="1.20.1250.20">
    <property type="entry name" value="MFS general substrate transporter like domains"/>
    <property type="match status" value="1"/>
</dbReference>
<dbReference type="STRING" id="101091.A0A1C7NHH1"/>
<feature type="transmembrane region" description="Helical" evidence="7">
    <location>
        <begin position="390"/>
        <end position="413"/>
    </location>
</feature>
<dbReference type="GO" id="GO:0022857">
    <property type="term" value="F:transmembrane transporter activity"/>
    <property type="evidence" value="ECO:0007669"/>
    <property type="project" value="InterPro"/>
</dbReference>
<comment type="caution">
    <text evidence="9">The sequence shown here is derived from an EMBL/GenBank/DDBJ whole genome shotgun (WGS) entry which is preliminary data.</text>
</comment>
<evidence type="ECO:0000256" key="6">
    <source>
        <dbReference type="ARBA" id="ARBA00023136"/>
    </source>
</evidence>
<reference evidence="9 10" key="1">
    <citation type="submission" date="2016-03" db="EMBL/GenBank/DDBJ databases">
        <title>Choanephora cucurbitarum.</title>
        <authorList>
            <person name="Min B."/>
            <person name="Park H."/>
            <person name="Park J.-H."/>
            <person name="Shin H.-D."/>
            <person name="Choi I.-G."/>
        </authorList>
    </citation>
    <scope>NUCLEOTIDE SEQUENCE [LARGE SCALE GENOMIC DNA]</scope>
    <source>
        <strain evidence="9 10">KUS-F28377</strain>
    </source>
</reference>
<dbReference type="OrthoDB" id="413079at2759"/>
<dbReference type="InterPro" id="IPR036259">
    <property type="entry name" value="MFS_trans_sf"/>
</dbReference>
<comment type="similarity">
    <text evidence="2">Belongs to the major facilitator superfamily.</text>
</comment>
<accession>A0A1C7NHH1</accession>
<feature type="transmembrane region" description="Helical" evidence="7">
    <location>
        <begin position="365"/>
        <end position="384"/>
    </location>
</feature>
<dbReference type="InParanoid" id="A0A1C7NHH1"/>
<dbReference type="AlphaFoldDB" id="A0A1C7NHH1"/>
<keyword evidence="4 7" id="KW-0812">Transmembrane</keyword>
<evidence type="ECO:0000256" key="3">
    <source>
        <dbReference type="ARBA" id="ARBA00022448"/>
    </source>
</evidence>
<evidence type="ECO:0000256" key="1">
    <source>
        <dbReference type="ARBA" id="ARBA00004127"/>
    </source>
</evidence>
<feature type="transmembrane region" description="Helical" evidence="7">
    <location>
        <begin position="159"/>
        <end position="179"/>
    </location>
</feature>
<evidence type="ECO:0000256" key="2">
    <source>
        <dbReference type="ARBA" id="ARBA00008335"/>
    </source>
</evidence>
<evidence type="ECO:0000256" key="7">
    <source>
        <dbReference type="SAM" id="Phobius"/>
    </source>
</evidence>
<dbReference type="InterPro" id="IPR011701">
    <property type="entry name" value="MFS"/>
</dbReference>
<feature type="transmembrane region" description="Helical" evidence="7">
    <location>
        <begin position="101"/>
        <end position="120"/>
    </location>
</feature>
<keyword evidence="3" id="KW-0813">Transport</keyword>
<dbReference type="Proteomes" id="UP000093000">
    <property type="component" value="Unassembled WGS sequence"/>
</dbReference>
<feature type="transmembrane region" description="Helical" evidence="7">
    <location>
        <begin position="305"/>
        <end position="327"/>
    </location>
</feature>
<evidence type="ECO:0000259" key="8">
    <source>
        <dbReference type="PROSITE" id="PS50850"/>
    </source>
</evidence>
<dbReference type="FunFam" id="1.20.1250.20:FF:000286">
    <property type="entry name" value="MFS efflux transporter"/>
    <property type="match status" value="1"/>
</dbReference>